<dbReference type="HOGENOM" id="CLU_1498567_0_0_1"/>
<dbReference type="eggNOG" id="ENOG502SESZ">
    <property type="taxonomic scope" value="Eukaryota"/>
</dbReference>
<evidence type="ECO:0000313" key="3">
    <source>
        <dbReference type="Proteomes" id="UP000026960"/>
    </source>
</evidence>
<protein>
    <submittedName>
        <fullName evidence="2">Uncharacterized protein</fullName>
    </submittedName>
</protein>
<feature type="compositionally biased region" description="Acidic residues" evidence="1">
    <location>
        <begin position="104"/>
        <end position="115"/>
    </location>
</feature>
<dbReference type="Gramene" id="OBART01G26400.1">
    <property type="protein sequence ID" value="OBART01G26400.1"/>
    <property type="gene ID" value="OBART01G26400"/>
</dbReference>
<sequence length="180" mass="19185">MESAVQLPQYIFFDLSGSHLRCFCPPAPVMEHTGVPYDSQVVGLQALHRTRLSRAGGSSTIVSARPANQVDKAMVLCDRAAQIGDDDDDPDTVSDAGTSGVGVVEEEETAGDDEEDEIASLDELFCDERFVRKIDALAQLVGMDGAACQPAAVLGEVVRLIQETERKNGRCVCASGAVRS</sequence>
<evidence type="ECO:0000256" key="1">
    <source>
        <dbReference type="SAM" id="MobiDB-lite"/>
    </source>
</evidence>
<feature type="region of interest" description="Disordered" evidence="1">
    <location>
        <begin position="84"/>
        <end position="115"/>
    </location>
</feature>
<dbReference type="AlphaFoldDB" id="A0A0D3ESF8"/>
<proteinExistence type="predicted"/>
<dbReference type="PaxDb" id="65489-OBART01G26400.1"/>
<name>A0A0D3ESF8_9ORYZ</name>
<keyword evidence="3" id="KW-1185">Reference proteome</keyword>
<dbReference type="Proteomes" id="UP000026960">
    <property type="component" value="Chromosome 1"/>
</dbReference>
<reference evidence="2" key="2">
    <citation type="submission" date="2015-03" db="UniProtKB">
        <authorList>
            <consortium name="EnsemblPlants"/>
        </authorList>
    </citation>
    <scope>IDENTIFICATION</scope>
</reference>
<organism evidence="2">
    <name type="scientific">Oryza barthii</name>
    <dbReference type="NCBI Taxonomy" id="65489"/>
    <lineage>
        <taxon>Eukaryota</taxon>
        <taxon>Viridiplantae</taxon>
        <taxon>Streptophyta</taxon>
        <taxon>Embryophyta</taxon>
        <taxon>Tracheophyta</taxon>
        <taxon>Spermatophyta</taxon>
        <taxon>Magnoliopsida</taxon>
        <taxon>Liliopsida</taxon>
        <taxon>Poales</taxon>
        <taxon>Poaceae</taxon>
        <taxon>BOP clade</taxon>
        <taxon>Oryzoideae</taxon>
        <taxon>Oryzeae</taxon>
        <taxon>Oryzinae</taxon>
        <taxon>Oryza</taxon>
    </lineage>
</organism>
<dbReference type="EnsemblPlants" id="OBART01G26400.1">
    <property type="protein sequence ID" value="OBART01G26400.1"/>
    <property type="gene ID" value="OBART01G26400"/>
</dbReference>
<accession>A0A0D3ESF8</accession>
<reference evidence="2" key="1">
    <citation type="journal article" date="2009" name="Rice">
        <title>De Novo Next Generation Sequencing of Plant Genomes.</title>
        <authorList>
            <person name="Rounsley S."/>
            <person name="Marri P.R."/>
            <person name="Yu Y."/>
            <person name="He R."/>
            <person name="Sisneros N."/>
            <person name="Goicoechea J.L."/>
            <person name="Lee S.J."/>
            <person name="Angelova A."/>
            <person name="Kudrna D."/>
            <person name="Luo M."/>
            <person name="Affourtit J."/>
            <person name="Desany B."/>
            <person name="Knight J."/>
            <person name="Niazi F."/>
            <person name="Egholm M."/>
            <person name="Wing R.A."/>
        </authorList>
    </citation>
    <scope>NUCLEOTIDE SEQUENCE [LARGE SCALE GENOMIC DNA]</scope>
    <source>
        <strain evidence="2">cv. IRGC 105608</strain>
    </source>
</reference>
<evidence type="ECO:0000313" key="2">
    <source>
        <dbReference type="EnsemblPlants" id="OBART01G26400.1"/>
    </source>
</evidence>